<accession>A0A2M7RFH1</accession>
<feature type="transmembrane region" description="Helical" evidence="2">
    <location>
        <begin position="20"/>
        <end position="44"/>
    </location>
</feature>
<dbReference type="Proteomes" id="UP000228689">
    <property type="component" value="Unassembled WGS sequence"/>
</dbReference>
<evidence type="ECO:0000313" key="4">
    <source>
        <dbReference type="EMBL" id="PIY95282.1"/>
    </source>
</evidence>
<evidence type="ECO:0000256" key="1">
    <source>
        <dbReference type="SAM" id="MobiDB-lite"/>
    </source>
</evidence>
<evidence type="ECO:0000259" key="3">
    <source>
        <dbReference type="Pfam" id="PF26449"/>
    </source>
</evidence>
<sequence>MQFYLDLSFFSNAADASFLSIFWTLFIGGGWIFFVYVFMILMWAQWLLYRQGKYASKVNFILLAIDVPKDNEQSPKAVEHMMTNLAGAHSPFTKWEEWYEGAHQQSFSLEIVSIDGYIQFLIRTPDYARDMVEAAVYAQYPEAEIIEVEDYVTQIPDHFPDDEWDLWGSELVLVMPEAYPLKTYVDFEHSLSQELKDPIASLLEMFSRIGQGEQMWFQILVKPTDDSWKNAAQKVVNKLAGIAEPPAKVGLFGGIWREFLAWIAEFFNQLLGTELDLSYGDAAKQGEFSRMLYLTPGTVSTVKLIEKKLSKLGFYCKIRIAYVGRKELFQKAKRVGTFFSAIKQYNALNANALKPSKPMTTKASYFRAKKRIINIKNKFIRAYKSRSTWQGMNTYILNIEELATLYHFPAFTVRVPLLKKTEAKKGEPPGTLPLETEIDYQAVKQRDLIKQADRNKKAPTQEYLPDSLKNYDFDNDYYEQKFAAEPRAIKTEPQPNNFVDQKGSDNKLPPPNLPIVD</sequence>
<dbReference type="Pfam" id="PF26449">
    <property type="entry name" value="DUF8128"/>
    <property type="match status" value="1"/>
</dbReference>
<protein>
    <recommendedName>
        <fullName evidence="3">DUF8128 domain-containing protein</fullName>
    </recommendedName>
</protein>
<name>A0A2M7RFH1_9BACT</name>
<organism evidence="4 5">
    <name type="scientific">Candidatus Komeilibacteria bacterium CG_4_10_14_0_8_um_filter_37_78</name>
    <dbReference type="NCBI Taxonomy" id="1974471"/>
    <lineage>
        <taxon>Bacteria</taxon>
        <taxon>Candidatus Komeiliibacteriota</taxon>
    </lineage>
</organism>
<keyword evidence="2" id="KW-1133">Transmembrane helix</keyword>
<comment type="caution">
    <text evidence="4">The sequence shown here is derived from an EMBL/GenBank/DDBJ whole genome shotgun (WGS) entry which is preliminary data.</text>
</comment>
<evidence type="ECO:0000256" key="2">
    <source>
        <dbReference type="SAM" id="Phobius"/>
    </source>
</evidence>
<reference evidence="5" key="1">
    <citation type="submission" date="2017-09" db="EMBL/GenBank/DDBJ databases">
        <title>Depth-based differentiation of microbial function through sediment-hosted aquifers and enrichment of novel symbionts in the deep terrestrial subsurface.</title>
        <authorList>
            <person name="Probst A.J."/>
            <person name="Ladd B."/>
            <person name="Jarett J.K."/>
            <person name="Geller-Mcgrath D.E."/>
            <person name="Sieber C.M.K."/>
            <person name="Emerson J.B."/>
            <person name="Anantharaman K."/>
            <person name="Thomas B.C."/>
            <person name="Malmstrom R."/>
            <person name="Stieglmeier M."/>
            <person name="Klingl A."/>
            <person name="Woyke T."/>
            <person name="Ryan C.M."/>
            <person name="Banfield J.F."/>
        </authorList>
    </citation>
    <scope>NUCLEOTIDE SEQUENCE [LARGE SCALE GENOMIC DNA]</scope>
</reference>
<feature type="domain" description="DUF8128" evidence="3">
    <location>
        <begin position="68"/>
        <end position="409"/>
    </location>
</feature>
<dbReference type="EMBL" id="PFMC01000019">
    <property type="protein sequence ID" value="PIY95282.1"/>
    <property type="molecule type" value="Genomic_DNA"/>
</dbReference>
<keyword evidence="2" id="KW-0812">Transmembrane</keyword>
<dbReference type="InterPro" id="IPR058441">
    <property type="entry name" value="DUF8128"/>
</dbReference>
<keyword evidence="2" id="KW-0472">Membrane</keyword>
<feature type="region of interest" description="Disordered" evidence="1">
    <location>
        <begin position="484"/>
        <end position="517"/>
    </location>
</feature>
<gene>
    <name evidence="4" type="ORF">COY67_00785</name>
</gene>
<feature type="compositionally biased region" description="Pro residues" evidence="1">
    <location>
        <begin position="508"/>
        <end position="517"/>
    </location>
</feature>
<evidence type="ECO:0000313" key="5">
    <source>
        <dbReference type="Proteomes" id="UP000228689"/>
    </source>
</evidence>
<dbReference type="AlphaFoldDB" id="A0A2M7RFH1"/>
<proteinExistence type="predicted"/>